<dbReference type="GO" id="GO:0034464">
    <property type="term" value="C:BBSome"/>
    <property type="evidence" value="ECO:0007669"/>
    <property type="project" value="InterPro"/>
</dbReference>
<organism evidence="3 4">
    <name type="scientific">Psylliodes chrysocephalus</name>
    <dbReference type="NCBI Taxonomy" id="3402493"/>
    <lineage>
        <taxon>Eukaryota</taxon>
        <taxon>Metazoa</taxon>
        <taxon>Ecdysozoa</taxon>
        <taxon>Arthropoda</taxon>
        <taxon>Hexapoda</taxon>
        <taxon>Insecta</taxon>
        <taxon>Pterygota</taxon>
        <taxon>Neoptera</taxon>
        <taxon>Endopterygota</taxon>
        <taxon>Coleoptera</taxon>
        <taxon>Polyphaga</taxon>
        <taxon>Cucujiformia</taxon>
        <taxon>Chrysomeloidea</taxon>
        <taxon>Chrysomelidae</taxon>
        <taxon>Galerucinae</taxon>
        <taxon>Alticini</taxon>
        <taxon>Psylliodes</taxon>
    </lineage>
</organism>
<protein>
    <recommendedName>
        <fullName evidence="5">Tetratricopeptide repeat protein 8</fullName>
    </recommendedName>
</protein>
<evidence type="ECO:0000256" key="2">
    <source>
        <dbReference type="SAM" id="MobiDB-lite"/>
    </source>
</evidence>
<keyword evidence="4" id="KW-1185">Reference proteome</keyword>
<feature type="repeat" description="TPR" evidence="1">
    <location>
        <begin position="302"/>
        <end position="335"/>
    </location>
</feature>
<sequence length="453" mass="51201">MDPLYLALSLYRRRSYDKCIEVCTSILDKQPLDQAAWCLKMRALTQRVYVDDIESEEIPEKDFLDDNVLATAPRPGTSMKTAVVPSTSGLSSRPRTSTGRPISGIARPGTQMRPESALDRVRTARPLTGHSARSIRLGTAAMLTQKDGPFIQISRLNLSKYAKNPCLSKPLFEYLFYCDGGVRTAMELAVQATQHGEFKDWWWKVQLAKCYIAVNLIREAEQQLRSAIKQHYHVETFIRLTRIYYRVDQPLSAIDICKSGLEIFPKDVTIMTELGRLSEGLNDTAMSVKYYRNILVEDAMNIEAVASLGMYHFYNNQPELALRYYRRALSMGAHSAELYNNLGLCCLFSQQLDFTIPYFQRALDLATDLKVKAEVWYNLSHLAMAAGDVQLAVQCLNLCLCSDSTHAPAFNNLAVLYHKMGKINLAKAYLTSAKTLEPELAEVHVNLEYLQHA</sequence>
<dbReference type="Gene3D" id="1.25.40.10">
    <property type="entry name" value="Tetratricopeptide repeat domain"/>
    <property type="match status" value="1"/>
</dbReference>
<dbReference type="SUPFAM" id="SSF48452">
    <property type="entry name" value="TPR-like"/>
    <property type="match status" value="1"/>
</dbReference>
<reference evidence="3" key="1">
    <citation type="submission" date="2022-01" db="EMBL/GenBank/DDBJ databases">
        <authorList>
            <person name="King R."/>
        </authorList>
    </citation>
    <scope>NUCLEOTIDE SEQUENCE</scope>
</reference>
<dbReference type="InterPro" id="IPR028796">
    <property type="entry name" value="BBS8"/>
</dbReference>
<dbReference type="Proteomes" id="UP001153636">
    <property type="component" value="Chromosome 13"/>
</dbReference>
<dbReference type="PROSITE" id="PS50005">
    <property type="entry name" value="TPR"/>
    <property type="match status" value="1"/>
</dbReference>
<dbReference type="OrthoDB" id="421121at2759"/>
<dbReference type="InterPro" id="IPR019734">
    <property type="entry name" value="TPR_rpt"/>
</dbReference>
<accession>A0A9P0CM42</accession>
<evidence type="ECO:0000313" key="4">
    <source>
        <dbReference type="Proteomes" id="UP001153636"/>
    </source>
</evidence>
<feature type="region of interest" description="Disordered" evidence="2">
    <location>
        <begin position="75"/>
        <end position="114"/>
    </location>
</feature>
<dbReference type="InterPro" id="IPR011990">
    <property type="entry name" value="TPR-like_helical_dom_sf"/>
</dbReference>
<keyword evidence="1" id="KW-0802">TPR repeat</keyword>
<evidence type="ECO:0008006" key="5">
    <source>
        <dbReference type="Google" id="ProtNLM"/>
    </source>
</evidence>
<proteinExistence type="predicted"/>
<dbReference type="EMBL" id="OV651825">
    <property type="protein sequence ID" value="CAH1102628.1"/>
    <property type="molecule type" value="Genomic_DNA"/>
</dbReference>
<evidence type="ECO:0000256" key="1">
    <source>
        <dbReference type="PROSITE-ProRule" id="PRU00339"/>
    </source>
</evidence>
<evidence type="ECO:0000313" key="3">
    <source>
        <dbReference type="EMBL" id="CAH1102628.1"/>
    </source>
</evidence>
<name>A0A9P0CM42_9CUCU</name>
<gene>
    <name evidence="3" type="ORF">PSYICH_LOCUS4017</name>
</gene>
<feature type="compositionally biased region" description="Polar residues" evidence="2">
    <location>
        <begin position="78"/>
        <end position="100"/>
    </location>
</feature>
<dbReference type="GO" id="GO:0097730">
    <property type="term" value="C:non-motile cilium"/>
    <property type="evidence" value="ECO:0007669"/>
    <property type="project" value="TreeGrafter"/>
</dbReference>
<dbReference type="GO" id="GO:1905515">
    <property type="term" value="P:non-motile cilium assembly"/>
    <property type="evidence" value="ECO:0007669"/>
    <property type="project" value="InterPro"/>
</dbReference>
<dbReference type="PANTHER" id="PTHR44177:SF1">
    <property type="entry name" value="TETRATRICOPEPTIDE REPEAT PROTEIN 8"/>
    <property type="match status" value="1"/>
</dbReference>
<dbReference type="CDD" id="cd21341">
    <property type="entry name" value="TTC8_N"/>
    <property type="match status" value="1"/>
</dbReference>
<dbReference type="PANTHER" id="PTHR44177">
    <property type="entry name" value="TETRATRICOPEPTIDE REPEAT PROTEIN 8"/>
    <property type="match status" value="1"/>
</dbReference>
<dbReference type="SMART" id="SM00028">
    <property type="entry name" value="TPR"/>
    <property type="match status" value="6"/>
</dbReference>
<dbReference type="AlphaFoldDB" id="A0A9P0CM42"/>
<dbReference type="Pfam" id="PF13432">
    <property type="entry name" value="TPR_16"/>
    <property type="match status" value="1"/>
</dbReference>
<dbReference type="Pfam" id="PF13181">
    <property type="entry name" value="TPR_8"/>
    <property type="match status" value="2"/>
</dbReference>
<dbReference type="GO" id="GO:0036064">
    <property type="term" value="C:ciliary basal body"/>
    <property type="evidence" value="ECO:0007669"/>
    <property type="project" value="TreeGrafter"/>
</dbReference>